<proteinExistence type="predicted"/>
<evidence type="ECO:0000313" key="6">
    <source>
        <dbReference type="Proteomes" id="UP001238805"/>
    </source>
</evidence>
<evidence type="ECO:0000256" key="1">
    <source>
        <dbReference type="ARBA" id="ARBA00022801"/>
    </source>
</evidence>
<dbReference type="Gene3D" id="3.40.50.1820">
    <property type="entry name" value="alpha/beta hydrolase"/>
    <property type="match status" value="1"/>
</dbReference>
<evidence type="ECO:0000256" key="2">
    <source>
        <dbReference type="ARBA" id="ARBA00022963"/>
    </source>
</evidence>
<dbReference type="RefSeq" id="WP_284875168.1">
    <property type="nucleotide sequence ID" value="NZ_CP126970.1"/>
</dbReference>
<keyword evidence="4" id="KW-0472">Membrane</keyword>
<name>A0ABY8VNK8_9CORY</name>
<dbReference type="EMBL" id="CP126970">
    <property type="protein sequence ID" value="WIM70581.1"/>
    <property type="molecule type" value="Genomic_DNA"/>
</dbReference>
<keyword evidence="1" id="KW-0378">Hydrolase</keyword>
<keyword evidence="3" id="KW-0443">Lipid metabolism</keyword>
<evidence type="ECO:0000256" key="4">
    <source>
        <dbReference type="SAM" id="Phobius"/>
    </source>
</evidence>
<reference evidence="5 6" key="1">
    <citation type="submission" date="2023-05" db="EMBL/GenBank/DDBJ databases">
        <title>Corynebacterium suedekumii sp. nov. and Corynebacterium breve sp. nov. isolated from raw cow's milk.</title>
        <authorList>
            <person name="Baer M.K."/>
            <person name="Mehl L."/>
            <person name="Hellmuth R."/>
            <person name="Marke G."/>
            <person name="Lipski A."/>
        </authorList>
    </citation>
    <scope>NUCLEOTIDE SEQUENCE [LARGE SCALE GENOMIC DNA]</scope>
    <source>
        <strain evidence="5 6">LM112</strain>
    </source>
</reference>
<dbReference type="SUPFAM" id="SSF53474">
    <property type="entry name" value="alpha/beta-Hydrolases"/>
    <property type="match status" value="1"/>
</dbReference>
<evidence type="ECO:0000256" key="3">
    <source>
        <dbReference type="ARBA" id="ARBA00023098"/>
    </source>
</evidence>
<keyword evidence="4" id="KW-0812">Transmembrane</keyword>
<evidence type="ECO:0000313" key="5">
    <source>
        <dbReference type="EMBL" id="WIM70581.1"/>
    </source>
</evidence>
<accession>A0ABY8VNK8</accession>
<keyword evidence="4" id="KW-1133">Transmembrane helix</keyword>
<dbReference type="Proteomes" id="UP001238805">
    <property type="component" value="Chromosome"/>
</dbReference>
<keyword evidence="2" id="KW-0442">Lipid degradation</keyword>
<dbReference type="PANTHER" id="PTHR10272:SF0">
    <property type="entry name" value="PLATELET-ACTIVATING FACTOR ACETYLHYDROLASE"/>
    <property type="match status" value="1"/>
</dbReference>
<sequence length="294" mass="31717">MRHHTGHRARRIFTMLGLVILVTALVAIFCFRLDFLPRPTGPHHIGTTVFTVVDENRPEIFTSGDHPRTLTVQVWYPTTAIQGPTEPYVRDAKAFAGVLDAVRLPHATLGYLSLAQTHALTDAPIAEGSFPVVFVLTGNLGYRQSNTVQVEELVSRGFAVIGIDQPGTVSSALLEDGRRIPYGGSTVVRPLVDQSIDPVSPAPTLDGVSYPDGIADYLAQDPRVVLDRLASGDLPGGLPTEIAERLDLKQVGAFGLSLGGLTTSQWCATDQRVKACAMLDAPMSRTARDLTPVW</sequence>
<dbReference type="InterPro" id="IPR029058">
    <property type="entry name" value="AB_hydrolase_fold"/>
</dbReference>
<gene>
    <name evidence="5" type="ORF">QP029_01680</name>
</gene>
<feature type="transmembrane region" description="Helical" evidence="4">
    <location>
        <begin position="12"/>
        <end position="35"/>
    </location>
</feature>
<keyword evidence="6" id="KW-1185">Reference proteome</keyword>
<protein>
    <submittedName>
        <fullName evidence="5">Uncharacterized protein</fullName>
    </submittedName>
</protein>
<organism evidence="5 6">
    <name type="scientific">Corynebacterium suedekumii</name>
    <dbReference type="NCBI Taxonomy" id="3049801"/>
    <lineage>
        <taxon>Bacteria</taxon>
        <taxon>Bacillati</taxon>
        <taxon>Actinomycetota</taxon>
        <taxon>Actinomycetes</taxon>
        <taxon>Mycobacteriales</taxon>
        <taxon>Corynebacteriaceae</taxon>
        <taxon>Corynebacterium</taxon>
    </lineage>
</organism>
<dbReference type="PANTHER" id="PTHR10272">
    <property type="entry name" value="PLATELET-ACTIVATING FACTOR ACETYLHYDROLASE"/>
    <property type="match status" value="1"/>
</dbReference>